<dbReference type="EMBL" id="KK198762">
    <property type="protein sequence ID" value="KCW53553.1"/>
    <property type="molecule type" value="Genomic_DNA"/>
</dbReference>
<protein>
    <submittedName>
        <fullName evidence="1">Uncharacterized protein</fullName>
    </submittedName>
</protein>
<reference evidence="1" key="1">
    <citation type="submission" date="2013-07" db="EMBL/GenBank/DDBJ databases">
        <title>The genome of Eucalyptus grandis.</title>
        <authorList>
            <person name="Schmutz J."/>
            <person name="Hayes R."/>
            <person name="Myburg A."/>
            <person name="Tuskan G."/>
            <person name="Grattapaglia D."/>
            <person name="Rokhsar D.S."/>
        </authorList>
    </citation>
    <scope>NUCLEOTIDE SEQUENCE</scope>
    <source>
        <tissue evidence="1">Leaf extractions</tissue>
    </source>
</reference>
<accession>A0A059AI90</accession>
<dbReference type="Gramene" id="KCW53553">
    <property type="protein sequence ID" value="KCW53553"/>
    <property type="gene ID" value="EUGRSUZ_J02826"/>
</dbReference>
<name>A0A059AI90_EUCGR</name>
<dbReference type="InParanoid" id="A0A059AI90"/>
<proteinExistence type="predicted"/>
<evidence type="ECO:0000313" key="1">
    <source>
        <dbReference type="EMBL" id="KCW53553.1"/>
    </source>
</evidence>
<gene>
    <name evidence="1" type="ORF">EUGRSUZ_J02826</name>
</gene>
<dbReference type="AlphaFoldDB" id="A0A059AI90"/>
<organism evidence="1">
    <name type="scientific">Eucalyptus grandis</name>
    <name type="common">Flooded gum</name>
    <dbReference type="NCBI Taxonomy" id="71139"/>
    <lineage>
        <taxon>Eukaryota</taxon>
        <taxon>Viridiplantae</taxon>
        <taxon>Streptophyta</taxon>
        <taxon>Embryophyta</taxon>
        <taxon>Tracheophyta</taxon>
        <taxon>Spermatophyta</taxon>
        <taxon>Magnoliopsida</taxon>
        <taxon>eudicotyledons</taxon>
        <taxon>Gunneridae</taxon>
        <taxon>Pentapetalae</taxon>
        <taxon>rosids</taxon>
        <taxon>malvids</taxon>
        <taxon>Myrtales</taxon>
        <taxon>Myrtaceae</taxon>
        <taxon>Myrtoideae</taxon>
        <taxon>Eucalypteae</taxon>
        <taxon>Eucalyptus</taxon>
    </lineage>
</organism>
<sequence length="92" mass="10857">MQTRREIVEAPPRSPNWRKYWQRQSSRGCRDCYILCSTPSSDTLPPCRKYVPHHACRIERIGSWSFLHLAYETHDLSSVEITLIIQGYSFRS</sequence>